<name>A0AAV2J616_KNICA</name>
<dbReference type="GO" id="GO:0003729">
    <property type="term" value="F:mRNA binding"/>
    <property type="evidence" value="ECO:0007669"/>
    <property type="project" value="UniProtKB-ARBA"/>
</dbReference>
<evidence type="ECO:0000313" key="15">
    <source>
        <dbReference type="Proteomes" id="UP001497482"/>
    </source>
</evidence>
<feature type="domain" description="3CxxC-type" evidence="13">
    <location>
        <begin position="328"/>
        <end position="413"/>
    </location>
</feature>
<dbReference type="GO" id="GO:0048477">
    <property type="term" value="P:oogenesis"/>
    <property type="evidence" value="ECO:0007669"/>
    <property type="project" value="UniProtKB-KW"/>
</dbReference>
<comment type="similarity">
    <text evidence="10">Belongs to the ZAR1 family.</text>
</comment>
<dbReference type="GO" id="GO:0017148">
    <property type="term" value="P:negative regulation of translation"/>
    <property type="evidence" value="ECO:0007669"/>
    <property type="project" value="UniProtKB-ARBA"/>
</dbReference>
<keyword evidence="5" id="KW-0863">Zinc-finger</keyword>
<evidence type="ECO:0000256" key="1">
    <source>
        <dbReference type="ARBA" id="ARBA00004331"/>
    </source>
</evidence>
<keyword evidence="4" id="KW-0479">Metal-binding</keyword>
<protein>
    <recommendedName>
        <fullName evidence="13">3CxxC-type domain-containing protein</fullName>
    </recommendedName>
</protein>
<dbReference type="InterPro" id="IPR026775">
    <property type="entry name" value="Zar1"/>
</dbReference>
<evidence type="ECO:0000256" key="6">
    <source>
        <dbReference type="ARBA" id="ARBA00022782"/>
    </source>
</evidence>
<evidence type="ECO:0000256" key="3">
    <source>
        <dbReference type="ARBA" id="ARBA00022490"/>
    </source>
</evidence>
<dbReference type="EMBL" id="OZ035833">
    <property type="protein sequence ID" value="CAL1572998.1"/>
    <property type="molecule type" value="Genomic_DNA"/>
</dbReference>
<keyword evidence="7" id="KW-0862">Zinc</keyword>
<reference evidence="14 15" key="1">
    <citation type="submission" date="2024-04" db="EMBL/GenBank/DDBJ databases">
        <authorList>
            <person name="Waldvogel A.-M."/>
            <person name="Schoenle A."/>
        </authorList>
    </citation>
    <scope>NUCLEOTIDE SEQUENCE [LARGE SCALE GENOMIC DNA]</scope>
</reference>
<keyword evidence="9" id="KW-0896">Oogenesis</keyword>
<gene>
    <name evidence="14" type="ORF">KC01_LOCUS4971</name>
</gene>
<keyword evidence="3" id="KW-0963">Cytoplasm</keyword>
<dbReference type="SMART" id="SM01328">
    <property type="entry name" value="zf-3CxxC"/>
    <property type="match status" value="1"/>
</dbReference>
<accession>A0AAV2J616</accession>
<sequence length="427" mass="47738">MWSVVSSSAALPPPAPKWRQYERLLSAHRGPSVYGRAAPPTGRTGSAGGGLSEPWITVCSEPALTPSQWAALWADDTNTENTESVYEMENIRNDSILSRFTGPGALQHRSCEIRSCFQSRNQLEPMCPCPLVPINGDGADWFWSHGSRMEGFFTSPPMGYCGLPGPKREARLIVPHGLNYLELCKALLSQASPSVPLNKKTSTKDCGVQVNARVHKLIQCSLGPKTLFSGDAEGPKSLKPRSPDVFLDDGTPPVGHLRFLRPMSIYSPLFDRRLLLRKLSAGDEGEREDPEDPEDSEDSELSVDEAVSDLDTSLRLAPKRSSLQFLEQRYGFFHCKKCNVRWESAYVWCISGTSKVYYKQLCRKCQVGFNPYRVESILCKGCAQTSCACERRRRHINVKKPHRQDLCCRCRGMKLSCDATYSFKYIV</sequence>
<evidence type="ECO:0000256" key="10">
    <source>
        <dbReference type="ARBA" id="ARBA00034699"/>
    </source>
</evidence>
<proteinExistence type="inferred from homology"/>
<evidence type="ECO:0000256" key="4">
    <source>
        <dbReference type="ARBA" id="ARBA00022723"/>
    </source>
</evidence>
<keyword evidence="8" id="KW-0694">RNA-binding</keyword>
<dbReference type="Proteomes" id="UP001497482">
    <property type="component" value="Chromosome 11"/>
</dbReference>
<feature type="compositionally biased region" description="Acidic residues" evidence="12">
    <location>
        <begin position="283"/>
        <end position="301"/>
    </location>
</feature>
<dbReference type="GO" id="GO:0006412">
    <property type="term" value="P:translation"/>
    <property type="evidence" value="ECO:0007669"/>
    <property type="project" value="TreeGrafter"/>
</dbReference>
<keyword evidence="2" id="KW-0217">Developmental protein</keyword>
<evidence type="ECO:0000256" key="9">
    <source>
        <dbReference type="ARBA" id="ARBA00022943"/>
    </source>
</evidence>
<evidence type="ECO:0000256" key="8">
    <source>
        <dbReference type="ARBA" id="ARBA00022884"/>
    </source>
</evidence>
<feature type="region of interest" description="Disordered" evidence="12">
    <location>
        <begin position="281"/>
        <end position="301"/>
    </location>
</feature>
<evidence type="ECO:0000256" key="11">
    <source>
        <dbReference type="ARBA" id="ARBA00049576"/>
    </source>
</evidence>
<comment type="function">
    <text evidence="11">mRNA-binding protein required for maternal mRNA storage, translation and degradation during oocyte maturation. Probably promotes formation of some phase-separated membraneless compartment that stores maternal mRNAs in oocytes: acts by undergoing liquid-liquid phase separation upon binding to maternal mRNAs. Binds to the 3'-UTR of maternal mRNAs, inhibiting their translation.</text>
</comment>
<dbReference type="GO" id="GO:0008270">
    <property type="term" value="F:zinc ion binding"/>
    <property type="evidence" value="ECO:0007669"/>
    <property type="project" value="UniProtKB-KW"/>
</dbReference>
<dbReference type="PANTHER" id="PTHR31054">
    <property type="entry name" value="ZYGOTE ARREST PROTEIN 1-LIKE ISOFORM X1"/>
    <property type="match status" value="1"/>
</dbReference>
<organism evidence="14 15">
    <name type="scientific">Knipowitschia caucasica</name>
    <name type="common">Caucasian dwarf goby</name>
    <name type="synonym">Pomatoschistus caucasicus</name>
    <dbReference type="NCBI Taxonomy" id="637954"/>
    <lineage>
        <taxon>Eukaryota</taxon>
        <taxon>Metazoa</taxon>
        <taxon>Chordata</taxon>
        <taxon>Craniata</taxon>
        <taxon>Vertebrata</taxon>
        <taxon>Euteleostomi</taxon>
        <taxon>Actinopterygii</taxon>
        <taxon>Neopterygii</taxon>
        <taxon>Teleostei</taxon>
        <taxon>Neoteleostei</taxon>
        <taxon>Acanthomorphata</taxon>
        <taxon>Gobiaria</taxon>
        <taxon>Gobiiformes</taxon>
        <taxon>Gobioidei</taxon>
        <taxon>Gobiidae</taxon>
        <taxon>Gobiinae</taxon>
        <taxon>Knipowitschia</taxon>
    </lineage>
</organism>
<evidence type="ECO:0000256" key="12">
    <source>
        <dbReference type="SAM" id="MobiDB-lite"/>
    </source>
</evidence>
<evidence type="ECO:0000313" key="14">
    <source>
        <dbReference type="EMBL" id="CAL1572998.1"/>
    </source>
</evidence>
<comment type="subcellular location">
    <subcellularLocation>
        <location evidence="1">Cytoplasm</location>
        <location evidence="1">Cytoplasmic ribonucleoprotein granule</location>
    </subcellularLocation>
</comment>
<dbReference type="PANTHER" id="PTHR31054:SF5">
    <property type="entry name" value="PROTEIN ZAR1-LIKE"/>
    <property type="match status" value="1"/>
</dbReference>
<evidence type="ECO:0000256" key="7">
    <source>
        <dbReference type="ARBA" id="ARBA00022833"/>
    </source>
</evidence>
<keyword evidence="15" id="KW-1185">Reference proteome</keyword>
<dbReference type="Pfam" id="PF13695">
    <property type="entry name" value="Zn_ribbon_3CxxC"/>
    <property type="match status" value="1"/>
</dbReference>
<dbReference type="InterPro" id="IPR027377">
    <property type="entry name" value="ZAR1/RTP1-5-like_Znf-3CxxC"/>
</dbReference>
<dbReference type="AlphaFoldDB" id="A0AAV2J616"/>
<evidence type="ECO:0000256" key="5">
    <source>
        <dbReference type="ARBA" id="ARBA00022771"/>
    </source>
</evidence>
<evidence type="ECO:0000259" key="13">
    <source>
        <dbReference type="SMART" id="SM01328"/>
    </source>
</evidence>
<dbReference type="GO" id="GO:0036464">
    <property type="term" value="C:cytoplasmic ribonucleoprotein granule"/>
    <property type="evidence" value="ECO:0007669"/>
    <property type="project" value="UniProtKB-SubCell"/>
</dbReference>
<keyword evidence="6" id="KW-0221">Differentiation</keyword>
<evidence type="ECO:0000256" key="2">
    <source>
        <dbReference type="ARBA" id="ARBA00022473"/>
    </source>
</evidence>